<keyword evidence="1" id="KW-0614">Plasmid</keyword>
<evidence type="ECO:0000313" key="2">
    <source>
        <dbReference type="Proteomes" id="UP001061991"/>
    </source>
</evidence>
<evidence type="ECO:0000313" key="1">
    <source>
        <dbReference type="EMBL" id="UXN57737.1"/>
    </source>
</evidence>
<gene>
    <name evidence="1" type="ORF">N8E88_02695</name>
</gene>
<organism evidence="1 2">
    <name type="scientific">Phyllobacterium zundukense</name>
    <dbReference type="NCBI Taxonomy" id="1867719"/>
    <lineage>
        <taxon>Bacteria</taxon>
        <taxon>Pseudomonadati</taxon>
        <taxon>Pseudomonadota</taxon>
        <taxon>Alphaproteobacteria</taxon>
        <taxon>Hyphomicrobiales</taxon>
        <taxon>Phyllobacteriaceae</taxon>
        <taxon>Phyllobacterium</taxon>
    </lineage>
</organism>
<keyword evidence="2" id="KW-1185">Reference proteome</keyword>
<dbReference type="EMBL" id="CP104970">
    <property type="protein sequence ID" value="UXN57737.1"/>
    <property type="molecule type" value="Genomic_DNA"/>
</dbReference>
<geneLocation type="plasmid" evidence="1 2">
    <name>p_unnamed3</name>
</geneLocation>
<sequence length="156" mass="17129">MTIERNKESSELVDVEQGQSGFAAAPDGIGSSGMGPCIAAAVLNHSQGKAWLVHESGWSVNSQLLDDIFDDARAAAAEHDKITLWLLGACIGDTQDPEVVEMTRADRKMALERAQDRFPSATIVTEFSDDPEVMSMSVEFEYDGSKWVEEMTRDSW</sequence>
<protein>
    <submittedName>
        <fullName evidence="1">Uncharacterized protein</fullName>
    </submittedName>
</protein>
<dbReference type="Proteomes" id="UP001061991">
    <property type="component" value="Plasmid p_unnamed3"/>
</dbReference>
<accession>A0ACD4CW70</accession>
<reference evidence="1" key="1">
    <citation type="submission" date="2022-09" db="EMBL/GenBank/DDBJ databases">
        <title>Interaction between co-microsymbionts with complementary sets of symbiotic genes in legume-rhizobium systems.</title>
        <authorList>
            <person name="Safronova V."/>
            <person name="Sazanova A."/>
            <person name="Afonin A."/>
            <person name="Chirak E."/>
        </authorList>
    </citation>
    <scope>NUCLEOTIDE SEQUENCE</scope>
    <source>
        <strain evidence="1">A18/3m</strain>
    </source>
</reference>
<proteinExistence type="predicted"/>
<name>A0ACD4CW70_9HYPH</name>